<keyword evidence="2" id="KW-1185">Reference proteome</keyword>
<accession>A0A1I5GET3</accession>
<gene>
    <name evidence="1" type="ORF">SAMN05660359_02832</name>
</gene>
<dbReference type="EMBL" id="FOWE01000006">
    <property type="protein sequence ID" value="SFO34588.1"/>
    <property type="molecule type" value="Genomic_DNA"/>
</dbReference>
<evidence type="ECO:0000313" key="1">
    <source>
        <dbReference type="EMBL" id="SFO34588.1"/>
    </source>
</evidence>
<proteinExistence type="predicted"/>
<sequence length="59" mass="6692">MAGDARTTRKPLLCRVGVHAYVRRRPEGERLRGPDHQVCRRCGKHRDLDTRGIPPGFLG</sequence>
<protein>
    <submittedName>
        <fullName evidence="1">Uncharacterized protein</fullName>
    </submittedName>
</protein>
<reference evidence="2" key="1">
    <citation type="submission" date="2016-10" db="EMBL/GenBank/DDBJ databases">
        <authorList>
            <person name="Varghese N."/>
            <person name="Submissions S."/>
        </authorList>
    </citation>
    <scope>NUCLEOTIDE SEQUENCE [LARGE SCALE GENOMIC DNA]</scope>
    <source>
        <strain evidence="2">DSM 43161</strain>
    </source>
</reference>
<evidence type="ECO:0000313" key="2">
    <source>
        <dbReference type="Proteomes" id="UP000183642"/>
    </source>
</evidence>
<organism evidence="1 2">
    <name type="scientific">Geodermatophilus obscurus</name>
    <dbReference type="NCBI Taxonomy" id="1861"/>
    <lineage>
        <taxon>Bacteria</taxon>
        <taxon>Bacillati</taxon>
        <taxon>Actinomycetota</taxon>
        <taxon>Actinomycetes</taxon>
        <taxon>Geodermatophilales</taxon>
        <taxon>Geodermatophilaceae</taxon>
        <taxon>Geodermatophilus</taxon>
    </lineage>
</organism>
<dbReference type="Proteomes" id="UP000183642">
    <property type="component" value="Unassembled WGS sequence"/>
</dbReference>
<name>A0A1I5GET3_9ACTN</name>
<dbReference type="AlphaFoldDB" id="A0A1I5GET3"/>
<dbReference type="RefSeq" id="WP_075014140.1">
    <property type="nucleotide sequence ID" value="NZ_FOWE01000006.1"/>
</dbReference>